<keyword evidence="2" id="KW-1185">Reference proteome</keyword>
<gene>
    <name evidence="1" type="ORF">ACFQGD_11825</name>
</gene>
<proteinExistence type="predicted"/>
<name>A0ABW2BXS0_9PSEU</name>
<dbReference type="Proteomes" id="UP001596337">
    <property type="component" value="Unassembled WGS sequence"/>
</dbReference>
<dbReference type="InterPro" id="IPR022536">
    <property type="entry name" value="EspC"/>
</dbReference>
<dbReference type="InterPro" id="IPR036689">
    <property type="entry name" value="ESAT-6-like_sf"/>
</dbReference>
<protein>
    <submittedName>
        <fullName evidence="1">Type VII secretion target</fullName>
    </submittedName>
</protein>
<reference evidence="2" key="1">
    <citation type="journal article" date="2019" name="Int. J. Syst. Evol. Microbiol.">
        <title>The Global Catalogue of Microorganisms (GCM) 10K type strain sequencing project: providing services to taxonomists for standard genome sequencing and annotation.</title>
        <authorList>
            <consortium name="The Broad Institute Genomics Platform"/>
            <consortium name="The Broad Institute Genome Sequencing Center for Infectious Disease"/>
            <person name="Wu L."/>
            <person name="Ma J."/>
        </authorList>
    </citation>
    <scope>NUCLEOTIDE SEQUENCE [LARGE SCALE GENOMIC DNA]</scope>
    <source>
        <strain evidence="2">KCTC 32255</strain>
    </source>
</reference>
<dbReference type="EMBL" id="JBHSXX010000001">
    <property type="protein sequence ID" value="MFC6867836.1"/>
    <property type="molecule type" value="Genomic_DNA"/>
</dbReference>
<dbReference type="Pfam" id="PF10824">
    <property type="entry name" value="T7SS_ESX_EspC"/>
    <property type="match status" value="1"/>
</dbReference>
<dbReference type="RefSeq" id="WP_345396418.1">
    <property type="nucleotide sequence ID" value="NZ_BAABLA010000025.1"/>
</dbReference>
<accession>A0ABW2BXS0</accession>
<comment type="caution">
    <text evidence="1">The sequence shown here is derived from an EMBL/GenBank/DDBJ whole genome shotgun (WGS) entry which is preliminary data.</text>
</comment>
<evidence type="ECO:0000313" key="2">
    <source>
        <dbReference type="Proteomes" id="UP001596337"/>
    </source>
</evidence>
<sequence length="105" mass="11167">MGDGYKVEPEDLATHAGTVDKLSERLRKAADKGTGVELGVDTYGIIGQFFSGGAREEIAAAGESMRDYAAGLTSLSKAVKTCAEAYERMEEASAKDYEAKARGLR</sequence>
<evidence type="ECO:0000313" key="1">
    <source>
        <dbReference type="EMBL" id="MFC6867836.1"/>
    </source>
</evidence>
<organism evidence="1 2">
    <name type="scientific">Haloechinothrix salitolerans</name>
    <dbReference type="NCBI Taxonomy" id="926830"/>
    <lineage>
        <taxon>Bacteria</taxon>
        <taxon>Bacillati</taxon>
        <taxon>Actinomycetota</taxon>
        <taxon>Actinomycetes</taxon>
        <taxon>Pseudonocardiales</taxon>
        <taxon>Pseudonocardiaceae</taxon>
        <taxon>Haloechinothrix</taxon>
    </lineage>
</organism>
<dbReference type="SUPFAM" id="SSF140453">
    <property type="entry name" value="EsxAB dimer-like"/>
    <property type="match status" value="1"/>
</dbReference>